<evidence type="ECO:0000313" key="2">
    <source>
        <dbReference type="Proteomes" id="UP000250831"/>
    </source>
</evidence>
<dbReference type="OrthoDB" id="3035510at2"/>
<evidence type="ECO:0000313" key="1">
    <source>
        <dbReference type="EMBL" id="PUV21544.1"/>
    </source>
</evidence>
<gene>
    <name evidence="1" type="ORF">DCO56_27485</name>
</gene>
<organism evidence="1 2">
    <name type="scientific">Sphingobacterium athyrii</name>
    <dbReference type="NCBI Taxonomy" id="2152717"/>
    <lineage>
        <taxon>Bacteria</taxon>
        <taxon>Pseudomonadati</taxon>
        <taxon>Bacteroidota</taxon>
        <taxon>Sphingobacteriia</taxon>
        <taxon>Sphingobacteriales</taxon>
        <taxon>Sphingobacteriaceae</taxon>
        <taxon>Sphingobacterium</taxon>
    </lineage>
</organism>
<dbReference type="Proteomes" id="UP000250831">
    <property type="component" value="Unassembled WGS sequence"/>
</dbReference>
<dbReference type="AlphaFoldDB" id="A0A363NL91"/>
<dbReference type="EMBL" id="QCXX01000010">
    <property type="protein sequence ID" value="PUV21544.1"/>
    <property type="molecule type" value="Genomic_DNA"/>
</dbReference>
<comment type="caution">
    <text evidence="1">The sequence shown here is derived from an EMBL/GenBank/DDBJ whole genome shotgun (WGS) entry which is preliminary data.</text>
</comment>
<protein>
    <submittedName>
        <fullName evidence="1">Uncharacterized protein</fullName>
    </submittedName>
</protein>
<dbReference type="RefSeq" id="WP_108636881.1">
    <property type="nucleotide sequence ID" value="NZ_QCXX01000010.1"/>
</dbReference>
<reference evidence="1 2" key="1">
    <citation type="submission" date="2018-04" db="EMBL/GenBank/DDBJ databases">
        <title>Sphingobacterium sp. M46 Genome.</title>
        <authorList>
            <person name="Cheng J."/>
            <person name="Li Y."/>
        </authorList>
    </citation>
    <scope>NUCLEOTIDE SEQUENCE [LARGE SCALE GENOMIC DNA]</scope>
    <source>
        <strain evidence="1 2">M46</strain>
    </source>
</reference>
<name>A0A363NL91_9SPHI</name>
<sequence>MTTKEFLQSQKQEWFPKSSTFDRNEYPVCGSLSGSFFYRLIPNPTERHPPEFVFIKPDDNGIHSLAMKGHIAQWNMAWEAGHLRGEILRAEMPESFSWLDNYKDANIYLLPYSAKHGYYAHQHLLNLLPARTREKFGLPLTKRGIWPTESAHWFLDRILPKDFDQRLSRAMAYHIWPLINNSSRINRYTKSEPISLLTHNLN</sequence>
<accession>A0A363NL91</accession>
<keyword evidence="2" id="KW-1185">Reference proteome</keyword>
<proteinExistence type="predicted"/>